<feature type="transmembrane region" description="Helical" evidence="5">
    <location>
        <begin position="522"/>
        <end position="541"/>
    </location>
</feature>
<feature type="transmembrane region" description="Helical" evidence="5">
    <location>
        <begin position="423"/>
        <end position="445"/>
    </location>
</feature>
<evidence type="ECO:0000313" key="6">
    <source>
        <dbReference type="EMBL" id="EAR22083.1"/>
    </source>
</evidence>
<keyword evidence="7" id="KW-1185">Reference proteome</keyword>
<evidence type="ECO:0000313" key="7">
    <source>
        <dbReference type="Proteomes" id="UP000003374"/>
    </source>
</evidence>
<organism evidence="6 7">
    <name type="scientific">Nitrococcus mobilis Nb-231</name>
    <dbReference type="NCBI Taxonomy" id="314278"/>
    <lineage>
        <taxon>Bacteria</taxon>
        <taxon>Pseudomonadati</taxon>
        <taxon>Pseudomonadota</taxon>
        <taxon>Gammaproteobacteria</taxon>
        <taxon>Chromatiales</taxon>
        <taxon>Ectothiorhodospiraceae</taxon>
        <taxon>Nitrococcus</taxon>
    </lineage>
</organism>
<dbReference type="RefSeq" id="WP_005000021.1">
    <property type="nucleotide sequence ID" value="NZ_CH672427.1"/>
</dbReference>
<keyword evidence="4 5" id="KW-0472">Membrane</keyword>
<feature type="transmembrane region" description="Helical" evidence="5">
    <location>
        <begin position="390"/>
        <end position="411"/>
    </location>
</feature>
<feature type="transmembrane region" description="Helical" evidence="5">
    <location>
        <begin position="451"/>
        <end position="472"/>
    </location>
</feature>
<gene>
    <name evidence="6" type="ORF">NB231_04220</name>
</gene>
<proteinExistence type="predicted"/>
<evidence type="ECO:0000256" key="3">
    <source>
        <dbReference type="ARBA" id="ARBA00022989"/>
    </source>
</evidence>
<evidence type="ECO:0000256" key="1">
    <source>
        <dbReference type="ARBA" id="ARBA00004141"/>
    </source>
</evidence>
<dbReference type="HOGENOM" id="CLU_007946_16_1_6"/>
<comment type="subcellular location">
    <subcellularLocation>
        <location evidence="1">Membrane</location>
        <topology evidence="1">Multi-pass membrane protein</topology>
    </subcellularLocation>
</comment>
<dbReference type="GO" id="GO:0016020">
    <property type="term" value="C:membrane"/>
    <property type="evidence" value="ECO:0007669"/>
    <property type="project" value="UniProtKB-SubCell"/>
</dbReference>
<feature type="transmembrane region" description="Helical" evidence="5">
    <location>
        <begin position="97"/>
        <end position="122"/>
    </location>
</feature>
<feature type="transmembrane region" description="Helical" evidence="5">
    <location>
        <begin position="365"/>
        <end position="384"/>
    </location>
</feature>
<feature type="transmembrane region" description="Helical" evidence="5">
    <location>
        <begin position="295"/>
        <end position="323"/>
    </location>
</feature>
<dbReference type="Gene3D" id="1.20.1740.10">
    <property type="entry name" value="Amino acid/polyamine transporter I"/>
    <property type="match status" value="1"/>
</dbReference>
<dbReference type="GO" id="GO:0022857">
    <property type="term" value="F:transmembrane transporter activity"/>
    <property type="evidence" value="ECO:0007669"/>
    <property type="project" value="InterPro"/>
</dbReference>
<feature type="transmembrane region" description="Helical" evidence="5">
    <location>
        <begin position="484"/>
        <end position="502"/>
    </location>
</feature>
<dbReference type="PIRSF" id="PIRSF006060">
    <property type="entry name" value="AA_transporter"/>
    <property type="match status" value="1"/>
</dbReference>
<feature type="transmembrane region" description="Helical" evidence="5">
    <location>
        <begin position="21"/>
        <end position="42"/>
    </location>
</feature>
<dbReference type="InterPro" id="IPR052962">
    <property type="entry name" value="AA_Transporter_AGT"/>
</dbReference>
<dbReference type="EMBL" id="AAOF01000004">
    <property type="protein sequence ID" value="EAR22083.1"/>
    <property type="molecule type" value="Genomic_DNA"/>
</dbReference>
<dbReference type="PANTHER" id="PTHR47547:SF1">
    <property type="entry name" value="ASPARTATE-PROTON SYMPORTER"/>
    <property type="match status" value="1"/>
</dbReference>
<comment type="caution">
    <text evidence="6">The sequence shown here is derived from an EMBL/GenBank/DDBJ whole genome shotgun (WGS) entry which is preliminary data.</text>
</comment>
<dbReference type="PANTHER" id="PTHR47547">
    <property type="match status" value="1"/>
</dbReference>
<name>A4BPS8_9GAMM</name>
<dbReference type="InterPro" id="IPR002293">
    <property type="entry name" value="AA/rel_permease1"/>
</dbReference>
<dbReference type="AlphaFoldDB" id="A4BPS8"/>
<accession>A4BPS8</accession>
<feature type="transmembrane region" description="Helical" evidence="5">
    <location>
        <begin position="142"/>
        <end position="164"/>
    </location>
</feature>
<dbReference type="Pfam" id="PF13520">
    <property type="entry name" value="AA_permease_2"/>
    <property type="match status" value="1"/>
</dbReference>
<evidence type="ECO:0000256" key="2">
    <source>
        <dbReference type="ARBA" id="ARBA00022692"/>
    </source>
</evidence>
<evidence type="ECO:0000256" key="4">
    <source>
        <dbReference type="ARBA" id="ARBA00023136"/>
    </source>
</evidence>
<evidence type="ECO:0000256" key="5">
    <source>
        <dbReference type="SAM" id="Phobius"/>
    </source>
</evidence>
<feature type="transmembrane region" description="Helical" evidence="5">
    <location>
        <begin position="210"/>
        <end position="230"/>
    </location>
</feature>
<keyword evidence="3 5" id="KW-1133">Transmembrane helix</keyword>
<dbReference type="Proteomes" id="UP000003374">
    <property type="component" value="Unassembled WGS sequence"/>
</dbReference>
<dbReference type="STRING" id="314278.NB231_04220"/>
<feature type="transmembrane region" description="Helical" evidence="5">
    <location>
        <begin position="176"/>
        <end position="198"/>
    </location>
</feature>
<dbReference type="OrthoDB" id="9804700at2"/>
<feature type="transmembrane region" description="Helical" evidence="5">
    <location>
        <begin position="54"/>
        <end position="76"/>
    </location>
</feature>
<keyword evidence="2 5" id="KW-0812">Transmembrane</keyword>
<dbReference type="eggNOG" id="COG0531">
    <property type="taxonomic scope" value="Bacteria"/>
</dbReference>
<protein>
    <submittedName>
        <fullName evidence="6">Amino acid permease family protein</fullName>
    </submittedName>
</protein>
<reference evidence="6 7" key="1">
    <citation type="submission" date="2006-02" db="EMBL/GenBank/DDBJ databases">
        <authorList>
            <person name="Waterbury J."/>
            <person name="Ferriera S."/>
            <person name="Johnson J."/>
            <person name="Kravitz S."/>
            <person name="Halpern A."/>
            <person name="Remington K."/>
            <person name="Beeson K."/>
            <person name="Tran B."/>
            <person name="Rogers Y.-H."/>
            <person name="Friedman R."/>
            <person name="Venter J.C."/>
        </authorList>
    </citation>
    <scope>NUCLEOTIDE SEQUENCE [LARGE SCALE GENOMIC DNA]</scope>
    <source>
        <strain evidence="6 7">Nb-231</strain>
    </source>
</reference>
<feature type="transmembrane region" description="Helical" evidence="5">
    <location>
        <begin position="251"/>
        <end position="275"/>
    </location>
</feature>
<sequence length="566" mass="60377">MQNPTTAKSRSAADDGRLRRDVGVVGLLFTAVGSIIGSGWLFGALSAAQIAGPAAVLAWGIGGLMILLIGLCYAELGTMFPVSGGVVRFPHYAFGSFASYTLGWITWLALASTTSIEVLAALQYSTNYLPWLQRLDEGVPVLTGAGFAVAVGLLALFSLINAIGIRWFARLNNALVWWKLIIIVLVIVMFMVTTFHGANLTHTVEGGFMPFGWSGVFSSIATAGIVFSFLGFRQGVELAGETHNPQRNVPIAIIGSVLITSVIYVALQLAFIGALPPQALANGWASIGTSFTGGLSQIAATYGPLAVLASVMGLTWLAVLLYIDAVISPADTGLIYATVTTRISYAMGRNGNAPRSLAKVNQHGVPWVSLIVTFIAGAIFLLPFPGWQKLVGFVTSAAVLSFGSGPPTLLAMRRQLPRHSRPFRLPAVHLVAYLAFLSSNLIVYWSGWTTIWKLMLAVMIGYIVLAIHEIRYHASTPRLEWRSGSWMLVWLTGLTAISWLGTYPDPSQGAGNLGVLDSGWSVLALTLFSGLIMWLAIAARLSSAQVEEHLRGPSGEQNAPESTVGS</sequence>